<dbReference type="Proteomes" id="UP001604277">
    <property type="component" value="Unassembled WGS sequence"/>
</dbReference>
<sequence length="166" mass="18735">MKGIAYLIKRRIRNTIHNNDLKEMGNDGSTKVDLENARVQYATAVTKLDAAEQELKKICKEYNASVEAKNLAIEQAAEAENSSKANMGRYSELSKEIATLQELVQQAKLASTQAREEEAKIYVDFDMFKKNLETRLTGTMSKIEALQKEIEKVRASDLNYGRTITL</sequence>
<dbReference type="AlphaFoldDB" id="A0ABD1SIR1"/>
<proteinExistence type="inferred from homology"/>
<accession>A0ABD1SIR1</accession>
<evidence type="ECO:0000256" key="3">
    <source>
        <dbReference type="SAM" id="Coils"/>
    </source>
</evidence>
<feature type="coiled-coil region" evidence="3">
    <location>
        <begin position="34"/>
        <end position="156"/>
    </location>
</feature>
<dbReference type="InterPro" id="IPR008545">
    <property type="entry name" value="Web"/>
</dbReference>
<name>A0ABD1SIR1_9LAMI</name>
<reference evidence="5" key="1">
    <citation type="submission" date="2024-07" db="EMBL/GenBank/DDBJ databases">
        <title>Two chromosome-level genome assemblies of Korean endemic species Abeliophyllum distichum and Forsythia ovata (Oleaceae).</title>
        <authorList>
            <person name="Jang H."/>
        </authorList>
    </citation>
    <scope>NUCLEOTIDE SEQUENCE [LARGE SCALE GENOMIC DNA]</scope>
</reference>
<evidence type="ECO:0000313" key="4">
    <source>
        <dbReference type="EMBL" id="KAL2500614.1"/>
    </source>
</evidence>
<dbReference type="PANTHER" id="PTHR32054">
    <property type="entry name" value="HEAVY CHAIN, PUTATIVE, EXPRESSED-RELATED-RELATED"/>
    <property type="match status" value="1"/>
</dbReference>
<organism evidence="4 5">
    <name type="scientific">Forsythia ovata</name>
    <dbReference type="NCBI Taxonomy" id="205694"/>
    <lineage>
        <taxon>Eukaryota</taxon>
        <taxon>Viridiplantae</taxon>
        <taxon>Streptophyta</taxon>
        <taxon>Embryophyta</taxon>
        <taxon>Tracheophyta</taxon>
        <taxon>Spermatophyta</taxon>
        <taxon>Magnoliopsida</taxon>
        <taxon>eudicotyledons</taxon>
        <taxon>Gunneridae</taxon>
        <taxon>Pentapetalae</taxon>
        <taxon>asterids</taxon>
        <taxon>lamiids</taxon>
        <taxon>Lamiales</taxon>
        <taxon>Oleaceae</taxon>
        <taxon>Forsythieae</taxon>
        <taxon>Forsythia</taxon>
    </lineage>
</organism>
<evidence type="ECO:0000256" key="2">
    <source>
        <dbReference type="ARBA" id="ARBA00023054"/>
    </source>
</evidence>
<gene>
    <name evidence="4" type="ORF">Fot_34462</name>
</gene>
<evidence type="ECO:0000313" key="5">
    <source>
        <dbReference type="Proteomes" id="UP001604277"/>
    </source>
</evidence>
<dbReference type="PANTHER" id="PTHR32054:SF93">
    <property type="entry name" value="WEB FAMILY"/>
    <property type="match status" value="1"/>
</dbReference>
<keyword evidence="5" id="KW-1185">Reference proteome</keyword>
<dbReference type="EMBL" id="JBFOLJ010000010">
    <property type="protein sequence ID" value="KAL2500614.1"/>
    <property type="molecule type" value="Genomic_DNA"/>
</dbReference>
<dbReference type="Pfam" id="PF05701">
    <property type="entry name" value="WEMBL"/>
    <property type="match status" value="1"/>
</dbReference>
<comment type="caution">
    <text evidence="4">The sequence shown here is derived from an EMBL/GenBank/DDBJ whole genome shotgun (WGS) entry which is preliminary data.</text>
</comment>
<keyword evidence="2 3" id="KW-0175">Coiled coil</keyword>
<comment type="similarity">
    <text evidence="1">Belongs to the WEB family.</text>
</comment>
<protein>
    <submittedName>
        <fullName evidence="4">WEB family protein</fullName>
    </submittedName>
</protein>
<evidence type="ECO:0000256" key="1">
    <source>
        <dbReference type="ARBA" id="ARBA00005485"/>
    </source>
</evidence>